<feature type="domain" description="Zn(2)-C6 fungal-type" evidence="7">
    <location>
        <begin position="92"/>
        <end position="122"/>
    </location>
</feature>
<evidence type="ECO:0000256" key="3">
    <source>
        <dbReference type="ARBA" id="ARBA00023125"/>
    </source>
</evidence>
<keyword evidence="2" id="KW-0805">Transcription regulation</keyword>
<dbReference type="SUPFAM" id="SSF57701">
    <property type="entry name" value="Zn2/Cys6 DNA-binding domain"/>
    <property type="match status" value="1"/>
</dbReference>
<reference evidence="8 9" key="1">
    <citation type="submission" date="2015-02" db="EMBL/GenBank/DDBJ databases">
        <title>Draft Genome Sequences of Two Closely-Related Aflatoxigenic Aspergillus Species Obtained from the Cote d'Ivoire.</title>
        <authorList>
            <person name="Moore G.G."/>
            <person name="Beltz S.B."/>
            <person name="Mack B.M."/>
        </authorList>
    </citation>
    <scope>NUCLEOTIDE SEQUENCE [LARGE SCALE GENOMIC DNA]</scope>
    <source>
        <strain evidence="8 9">SRRC1432</strain>
    </source>
</reference>
<comment type="caution">
    <text evidence="8">The sequence shown here is derived from an EMBL/GenBank/DDBJ whole genome shotgun (WGS) entry which is preliminary data.</text>
</comment>
<proteinExistence type="predicted"/>
<dbReference type="SMART" id="SM00066">
    <property type="entry name" value="GAL4"/>
    <property type="match status" value="1"/>
</dbReference>
<dbReference type="InterPro" id="IPR007219">
    <property type="entry name" value="XnlR_reg_dom"/>
</dbReference>
<dbReference type="Proteomes" id="UP000034947">
    <property type="component" value="Unassembled WGS sequence"/>
</dbReference>
<evidence type="ECO:0000313" key="9">
    <source>
        <dbReference type="Proteomes" id="UP000034947"/>
    </source>
</evidence>
<dbReference type="EMBL" id="JYKN01002669">
    <property type="protein sequence ID" value="KKK15523.1"/>
    <property type="molecule type" value="Genomic_DNA"/>
</dbReference>
<dbReference type="Pfam" id="PF00172">
    <property type="entry name" value="Zn_clus"/>
    <property type="match status" value="1"/>
</dbReference>
<dbReference type="InterPro" id="IPR053230">
    <property type="entry name" value="Trans_reg_galc"/>
</dbReference>
<keyword evidence="3" id="KW-0238">DNA-binding</keyword>
<accession>A0A0F8U7E4</accession>
<dbReference type="InterPro" id="IPR036864">
    <property type="entry name" value="Zn2-C6_fun-type_DNA-bd_sf"/>
</dbReference>
<evidence type="ECO:0000256" key="2">
    <source>
        <dbReference type="ARBA" id="ARBA00023015"/>
    </source>
</evidence>
<gene>
    <name evidence="8" type="ORF">AOCH_006415</name>
</gene>
<dbReference type="CDD" id="cd12148">
    <property type="entry name" value="fungal_TF_MHR"/>
    <property type="match status" value="1"/>
</dbReference>
<dbReference type="AlphaFoldDB" id="A0A0F8U7E4"/>
<organism evidence="8 9">
    <name type="scientific">Aspergillus ochraceoroseus</name>
    <dbReference type="NCBI Taxonomy" id="138278"/>
    <lineage>
        <taxon>Eukaryota</taxon>
        <taxon>Fungi</taxon>
        <taxon>Dikarya</taxon>
        <taxon>Ascomycota</taxon>
        <taxon>Pezizomycotina</taxon>
        <taxon>Eurotiomycetes</taxon>
        <taxon>Eurotiomycetidae</taxon>
        <taxon>Eurotiales</taxon>
        <taxon>Aspergillaceae</taxon>
        <taxon>Aspergillus</taxon>
        <taxon>Aspergillus subgen. Nidulantes</taxon>
    </lineage>
</organism>
<evidence type="ECO:0000259" key="7">
    <source>
        <dbReference type="PROSITE" id="PS50048"/>
    </source>
</evidence>
<dbReference type="PANTHER" id="PTHR47654:SF1">
    <property type="entry name" value="ZN(II)2CYS6 TRANSCRIPTION FACTOR (EUROFUNG)"/>
    <property type="match status" value="1"/>
</dbReference>
<dbReference type="SMART" id="SM00906">
    <property type="entry name" value="Fungal_trans"/>
    <property type="match status" value="1"/>
</dbReference>
<evidence type="ECO:0000256" key="6">
    <source>
        <dbReference type="SAM" id="MobiDB-lite"/>
    </source>
</evidence>
<dbReference type="VEuPathDB" id="FungiDB:P175DRAFT_0533057"/>
<dbReference type="GO" id="GO:0000981">
    <property type="term" value="F:DNA-binding transcription factor activity, RNA polymerase II-specific"/>
    <property type="evidence" value="ECO:0007669"/>
    <property type="project" value="InterPro"/>
</dbReference>
<dbReference type="CDD" id="cd00067">
    <property type="entry name" value="GAL4"/>
    <property type="match status" value="1"/>
</dbReference>
<keyword evidence="5" id="KW-0539">Nucleus</keyword>
<keyword evidence="4" id="KW-0804">Transcription</keyword>
<dbReference type="Gene3D" id="4.10.240.10">
    <property type="entry name" value="Zn(2)-C6 fungal-type DNA-binding domain"/>
    <property type="match status" value="1"/>
</dbReference>
<dbReference type="InterPro" id="IPR001138">
    <property type="entry name" value="Zn2Cys6_DnaBD"/>
</dbReference>
<dbReference type="OrthoDB" id="5296287at2759"/>
<dbReference type="GO" id="GO:0003677">
    <property type="term" value="F:DNA binding"/>
    <property type="evidence" value="ECO:0007669"/>
    <property type="project" value="UniProtKB-KW"/>
</dbReference>
<dbReference type="GO" id="GO:0008270">
    <property type="term" value="F:zinc ion binding"/>
    <property type="evidence" value="ECO:0007669"/>
    <property type="project" value="InterPro"/>
</dbReference>
<protein>
    <recommendedName>
        <fullName evidence="7">Zn(2)-C6 fungal-type domain-containing protein</fullName>
    </recommendedName>
</protein>
<dbReference type="GO" id="GO:0006351">
    <property type="term" value="P:DNA-templated transcription"/>
    <property type="evidence" value="ECO:0007669"/>
    <property type="project" value="InterPro"/>
</dbReference>
<dbReference type="PROSITE" id="PS00463">
    <property type="entry name" value="ZN2_CY6_FUNGAL_1"/>
    <property type="match status" value="1"/>
</dbReference>
<dbReference type="Pfam" id="PF04082">
    <property type="entry name" value="Fungal_trans"/>
    <property type="match status" value="1"/>
</dbReference>
<keyword evidence="9" id="KW-1185">Reference proteome</keyword>
<name>A0A0F8U7E4_9EURO</name>
<sequence>MSGSNYPSPFPYSSYTPSDFPETGPVYGWLASTYTHPSFTAQGPSEVTPTLAEPSTNAPTAAIPDRSLNSKVAIPRSAHPAVVPSRGRVGRACDLCRDQKVKCTGERPTCQRCQESGIQCSYGDRKREKMARRLSDLTARIQTLEALLQTIYPSLDSQSTRYVEQILSEQPENHPSSSRPSSEFSSLLIPTEWSSPLGSVDFTNEDFNRDRIQAMGFVGEHSEVAWIYKLKQLINQSAPPADGTDPNHGSFTTVNFFLDDSDVAVVEDIDLFQRPLITVADRLVDVYFQAVHPSFPIISKVVFLGQYKSFYSTPSSRPGKRWLAILNLIFSIAAKYAGLVSPARDVAEDDHHIYFSRAWKLSMRDVALDHPNLQQVQVEGLSALYLMIIGHSNRSWRLSGVSIQSAVTMGLNLRNESNIVSYNSREIRYRVWWSLYILHISLCVMTGRLPSSSEDSCTTPPPVPFIEEEFPRSEVEHLIGDHGARVIFTESLSSQISKQSVENAMIPTFPRHQSRRPDRHSDRVASVAIKSLTPNTSLHFLHLVELGLIMRRSIDALYAPGAAQKSWHSIEKVISSLNGKADSWLCKLPAEFHFTQGTTEFKRERLNLAFSFYSLKILINQPCLSRLIREPPSNDEAETFCTTTAGVCADFGGRMLELLPDIPDLTWASHMLPWWCIVHYIMQATTVLMLTMVMGEKAGTVQYRNVLHKVSKAADWLAKLGTRDLSAHRAWVICRDLVSELQTGLKLG</sequence>
<evidence type="ECO:0000256" key="1">
    <source>
        <dbReference type="ARBA" id="ARBA00022723"/>
    </source>
</evidence>
<feature type="region of interest" description="Disordered" evidence="6">
    <location>
        <begin position="40"/>
        <end position="59"/>
    </location>
</feature>
<evidence type="ECO:0000256" key="5">
    <source>
        <dbReference type="ARBA" id="ARBA00023242"/>
    </source>
</evidence>
<dbReference type="PANTHER" id="PTHR47654">
    <property type="entry name" value="ZN(II)2CYS6 TRANSCRIPTION FACTOR (EUROFUNG)-RELATED"/>
    <property type="match status" value="1"/>
</dbReference>
<evidence type="ECO:0000313" key="8">
    <source>
        <dbReference type="EMBL" id="KKK15523.1"/>
    </source>
</evidence>
<evidence type="ECO:0000256" key="4">
    <source>
        <dbReference type="ARBA" id="ARBA00023163"/>
    </source>
</evidence>
<dbReference type="PROSITE" id="PS50048">
    <property type="entry name" value="ZN2_CY6_FUNGAL_2"/>
    <property type="match status" value="1"/>
</dbReference>
<keyword evidence="1" id="KW-0479">Metal-binding</keyword>